<evidence type="ECO:0000313" key="1">
    <source>
        <dbReference type="EMBL" id="AMM32181.1"/>
    </source>
</evidence>
<proteinExistence type="predicted"/>
<evidence type="ECO:0000313" key="2">
    <source>
        <dbReference type="Proteomes" id="UP000070134"/>
    </source>
</evidence>
<dbReference type="AlphaFoldDB" id="A0A126ZZZ8"/>
<sequence>MKADKSVQSLGLPSNVGVGQVDAGQWAHASQLLSAAQSPGNDLAKGVEAFVPRNSSAVVGVVHDGTLWASLVVTADGSGCLAAVGTVDPDGLEPSVDLAGISSEAVAWVQGHYGRCSLGLFFDKPQAAAFLNASDKAAAIRAASTAGGLMLSPVPPALALALA</sequence>
<name>A0A126ZZZ8_9MICC</name>
<dbReference type="Proteomes" id="UP000070134">
    <property type="component" value="Chromosome"/>
</dbReference>
<accession>A0A126ZZZ8</accession>
<reference evidence="1 2" key="1">
    <citation type="submission" date="2016-02" db="EMBL/GenBank/DDBJ databases">
        <title>Complete genome of Sinomonas atrocyanea KCTC 3377.</title>
        <authorList>
            <person name="Kim K.M."/>
        </authorList>
    </citation>
    <scope>NUCLEOTIDE SEQUENCE [LARGE SCALE GENOMIC DNA]</scope>
    <source>
        <strain evidence="1 2">KCTC 3377</strain>
    </source>
</reference>
<dbReference type="STRING" id="37927.SA2016_1504"/>
<dbReference type="OrthoDB" id="45699at2"/>
<keyword evidence="2" id="KW-1185">Reference proteome</keyword>
<protein>
    <submittedName>
        <fullName evidence="1">Uncharacterized protein</fullName>
    </submittedName>
</protein>
<dbReference type="EMBL" id="CP014518">
    <property type="protein sequence ID" value="AMM32181.1"/>
    <property type="molecule type" value="Genomic_DNA"/>
</dbReference>
<organism evidence="1 2">
    <name type="scientific">Sinomonas atrocyanea</name>
    <dbReference type="NCBI Taxonomy" id="37927"/>
    <lineage>
        <taxon>Bacteria</taxon>
        <taxon>Bacillati</taxon>
        <taxon>Actinomycetota</taxon>
        <taxon>Actinomycetes</taxon>
        <taxon>Micrococcales</taxon>
        <taxon>Micrococcaceae</taxon>
        <taxon>Sinomonas</taxon>
    </lineage>
</organism>
<dbReference type="RefSeq" id="WP_066497018.1">
    <property type="nucleotide sequence ID" value="NZ_BJMO01000030.1"/>
</dbReference>
<gene>
    <name evidence="1" type="ORF">SA2016_1504</name>
</gene>
<dbReference type="KEGG" id="satk:SA2016_1504"/>